<dbReference type="CDD" id="cd20069">
    <property type="entry name" value="5TM_Oxa1-like"/>
    <property type="match status" value="1"/>
</dbReference>
<evidence type="ECO:0000256" key="5">
    <source>
        <dbReference type="ARBA" id="ARBA00022946"/>
    </source>
</evidence>
<gene>
    <name evidence="13" type="ORF">FSP39_020597</name>
</gene>
<keyword evidence="3 9" id="KW-0812">Transmembrane</keyword>
<evidence type="ECO:0000256" key="4">
    <source>
        <dbReference type="ARBA" id="ARBA00022792"/>
    </source>
</evidence>
<dbReference type="EMBL" id="VSWD01000012">
    <property type="protein sequence ID" value="KAK3086582.1"/>
    <property type="molecule type" value="Genomic_DNA"/>
</dbReference>
<feature type="transmembrane region" description="Helical" evidence="11">
    <location>
        <begin position="333"/>
        <end position="352"/>
    </location>
</feature>
<evidence type="ECO:0000256" key="2">
    <source>
        <dbReference type="ARBA" id="ARBA00009877"/>
    </source>
</evidence>
<accession>A0AA88XJS7</accession>
<keyword evidence="6 11" id="KW-1133">Transmembrane helix</keyword>
<evidence type="ECO:0000256" key="3">
    <source>
        <dbReference type="ARBA" id="ARBA00022692"/>
    </source>
</evidence>
<evidence type="ECO:0000256" key="8">
    <source>
        <dbReference type="ARBA" id="ARBA00023136"/>
    </source>
</evidence>
<feature type="region of interest" description="Disordered" evidence="10">
    <location>
        <begin position="465"/>
        <end position="494"/>
    </location>
</feature>
<dbReference type="PANTHER" id="PTHR12428:SF66">
    <property type="entry name" value="MITOCHONDRIAL INNER MEMBRANE PROTEIN OXA1L"/>
    <property type="match status" value="1"/>
</dbReference>
<sequence>MRMRKVRKKRTMRKRTTIRSRGAGWQGEEYEEKDESNYRNGDRRGYEAEKGDQQTQSEEMSTKIPSICADLRLGKRCTLKVASGLLFPQKQFRRCFSQVLRKSGSKLNISSRQLQRCVRIMQRNINTDQKVASEVIKAATEVSSTAPKDINYIPAPPKAPSEIVAPEFADISESLNALGEPTLKSLGLGSYYPSGIVQQILEFLHVSCDLPWYASIASLTLIVRVIIFPLFVKQQKINTRMQNHFPTLQKMMEKQKECELRGDHVGKYKYMSESLDYRKKHKIGINSMLTPLVQAPIFMSVFFGTRAMAELPIQSMKTGGIFWFTDLTLPDPYFGLPLITSATLLTIIHIGAEGQPPETMNRVIKGMMYGMPVVMFLFIQSFPTAMLCYWTTNNALSLIQAYFFKKQAVRRFFDIPDKIIHPKKNKPKESFSVTKAYKDAKQKVKESKVKYTMVERERMNAELFRKSGEGPISQTYHYDPTKVSKPKKLKLKGS</sequence>
<keyword evidence="5" id="KW-0809">Transit peptide</keyword>
<dbReference type="InterPro" id="IPR001708">
    <property type="entry name" value="YidC/ALB3/OXA1/COX18"/>
</dbReference>
<feature type="region of interest" description="Disordered" evidence="10">
    <location>
        <begin position="1"/>
        <end position="61"/>
    </location>
</feature>
<feature type="compositionally biased region" description="Basic residues" evidence="10">
    <location>
        <begin position="484"/>
        <end position="494"/>
    </location>
</feature>
<dbReference type="InterPro" id="IPR028055">
    <property type="entry name" value="YidC/Oxa/ALB_C"/>
</dbReference>
<evidence type="ECO:0000256" key="11">
    <source>
        <dbReference type="SAM" id="Phobius"/>
    </source>
</evidence>
<keyword evidence="4" id="KW-0999">Mitochondrion inner membrane</keyword>
<feature type="transmembrane region" description="Helical" evidence="11">
    <location>
        <begin position="288"/>
        <end position="309"/>
    </location>
</feature>
<comment type="caution">
    <text evidence="13">The sequence shown here is derived from an EMBL/GenBank/DDBJ whole genome shotgun (WGS) entry which is preliminary data.</text>
</comment>
<organism evidence="13 14">
    <name type="scientific">Pinctada imbricata</name>
    <name type="common">Atlantic pearl-oyster</name>
    <name type="synonym">Pinctada martensii</name>
    <dbReference type="NCBI Taxonomy" id="66713"/>
    <lineage>
        <taxon>Eukaryota</taxon>
        <taxon>Metazoa</taxon>
        <taxon>Spiralia</taxon>
        <taxon>Lophotrochozoa</taxon>
        <taxon>Mollusca</taxon>
        <taxon>Bivalvia</taxon>
        <taxon>Autobranchia</taxon>
        <taxon>Pteriomorphia</taxon>
        <taxon>Pterioida</taxon>
        <taxon>Pterioidea</taxon>
        <taxon>Pteriidae</taxon>
        <taxon>Pinctada</taxon>
    </lineage>
</organism>
<dbReference type="NCBIfam" id="TIGR03592">
    <property type="entry name" value="yidC_oxa1_cterm"/>
    <property type="match status" value="1"/>
</dbReference>
<feature type="compositionally biased region" description="Basic and acidic residues" evidence="10">
    <location>
        <begin position="35"/>
        <end position="52"/>
    </location>
</feature>
<dbReference type="AlphaFoldDB" id="A0AA88XJS7"/>
<evidence type="ECO:0000313" key="14">
    <source>
        <dbReference type="Proteomes" id="UP001186944"/>
    </source>
</evidence>
<dbReference type="PANTHER" id="PTHR12428">
    <property type="entry name" value="OXA1"/>
    <property type="match status" value="1"/>
</dbReference>
<dbReference type="GO" id="GO:0005743">
    <property type="term" value="C:mitochondrial inner membrane"/>
    <property type="evidence" value="ECO:0007669"/>
    <property type="project" value="UniProtKB-SubCell"/>
</dbReference>
<evidence type="ECO:0000313" key="13">
    <source>
        <dbReference type="EMBL" id="KAK3086582.1"/>
    </source>
</evidence>
<feature type="compositionally biased region" description="Basic residues" evidence="10">
    <location>
        <begin position="1"/>
        <end position="18"/>
    </location>
</feature>
<comment type="subcellular location">
    <subcellularLocation>
        <location evidence="9">Membrane</location>
        <topology evidence="9">Multi-pass membrane protein</topology>
    </subcellularLocation>
    <subcellularLocation>
        <location evidence="1">Mitochondrion inner membrane</location>
        <topology evidence="1">Multi-pass membrane protein</topology>
    </subcellularLocation>
</comment>
<keyword evidence="7" id="KW-0496">Mitochondrion</keyword>
<name>A0AA88XJS7_PINIB</name>
<keyword evidence="8 11" id="KW-0472">Membrane</keyword>
<proteinExistence type="inferred from homology"/>
<evidence type="ECO:0000256" key="1">
    <source>
        <dbReference type="ARBA" id="ARBA00004448"/>
    </source>
</evidence>
<keyword evidence="14" id="KW-1185">Reference proteome</keyword>
<feature type="transmembrane region" description="Helical" evidence="11">
    <location>
        <begin position="373"/>
        <end position="392"/>
    </location>
</feature>
<evidence type="ECO:0000256" key="9">
    <source>
        <dbReference type="RuleBase" id="RU003945"/>
    </source>
</evidence>
<evidence type="ECO:0000256" key="10">
    <source>
        <dbReference type="SAM" id="MobiDB-lite"/>
    </source>
</evidence>
<dbReference type="GO" id="GO:0032977">
    <property type="term" value="F:membrane insertase activity"/>
    <property type="evidence" value="ECO:0007669"/>
    <property type="project" value="InterPro"/>
</dbReference>
<feature type="transmembrane region" description="Helical" evidence="11">
    <location>
        <begin position="210"/>
        <end position="232"/>
    </location>
</feature>
<evidence type="ECO:0000256" key="6">
    <source>
        <dbReference type="ARBA" id="ARBA00022989"/>
    </source>
</evidence>
<reference evidence="13" key="1">
    <citation type="submission" date="2019-08" db="EMBL/GenBank/DDBJ databases">
        <title>The improved chromosome-level genome for the pearl oyster Pinctada fucata martensii using PacBio sequencing and Hi-C.</title>
        <authorList>
            <person name="Zheng Z."/>
        </authorList>
    </citation>
    <scope>NUCLEOTIDE SEQUENCE</scope>
    <source>
        <strain evidence="13">ZZ-2019</strain>
        <tissue evidence="13">Adductor muscle</tissue>
    </source>
</reference>
<feature type="domain" description="Membrane insertase YidC/Oxa/ALB C-terminal" evidence="12">
    <location>
        <begin position="212"/>
        <end position="406"/>
    </location>
</feature>
<evidence type="ECO:0000259" key="12">
    <source>
        <dbReference type="Pfam" id="PF02096"/>
    </source>
</evidence>
<dbReference type="GO" id="GO:0032979">
    <property type="term" value="P:protein insertion into mitochondrial inner membrane from matrix"/>
    <property type="evidence" value="ECO:0007669"/>
    <property type="project" value="TreeGrafter"/>
</dbReference>
<comment type="similarity">
    <text evidence="2 9">Belongs to the OXA1/ALB3/YidC family.</text>
</comment>
<protein>
    <recommendedName>
        <fullName evidence="12">Membrane insertase YidC/Oxa/ALB C-terminal domain-containing protein</fullName>
    </recommendedName>
</protein>
<dbReference type="Proteomes" id="UP001186944">
    <property type="component" value="Unassembled WGS sequence"/>
</dbReference>
<dbReference type="Pfam" id="PF02096">
    <property type="entry name" value="60KD_IMP"/>
    <property type="match status" value="1"/>
</dbReference>
<evidence type="ECO:0000256" key="7">
    <source>
        <dbReference type="ARBA" id="ARBA00023128"/>
    </source>
</evidence>